<dbReference type="RefSeq" id="WP_186508074.1">
    <property type="nucleotide sequence ID" value="NZ_JACNEP010000019.1"/>
</dbReference>
<feature type="signal peptide" evidence="1">
    <location>
        <begin position="1"/>
        <end position="19"/>
    </location>
</feature>
<gene>
    <name evidence="3" type="ORF">H8B19_16700</name>
</gene>
<organism evidence="3 4">
    <name type="scientific">Neptunicella marina</name>
    <dbReference type="NCBI Taxonomy" id="2125989"/>
    <lineage>
        <taxon>Bacteria</taxon>
        <taxon>Pseudomonadati</taxon>
        <taxon>Pseudomonadota</taxon>
        <taxon>Gammaproteobacteria</taxon>
        <taxon>Alteromonadales</taxon>
        <taxon>Alteromonadaceae</taxon>
        <taxon>Neptunicella</taxon>
    </lineage>
</organism>
<dbReference type="AlphaFoldDB" id="A0A8J6IY71"/>
<evidence type="ECO:0000313" key="4">
    <source>
        <dbReference type="Proteomes" id="UP000601768"/>
    </source>
</evidence>
<feature type="chain" id="PRO_5035245344" evidence="1">
    <location>
        <begin position="20"/>
        <end position="158"/>
    </location>
</feature>
<dbReference type="PANTHER" id="PTHR42852:SF18">
    <property type="entry name" value="CHROMOSOME UNDETERMINED SCAFFOLD_47, WHOLE GENOME SHOTGUN SEQUENCE"/>
    <property type="match status" value="1"/>
</dbReference>
<dbReference type="PANTHER" id="PTHR42852">
    <property type="entry name" value="THIOL:DISULFIDE INTERCHANGE PROTEIN DSBE"/>
    <property type="match status" value="1"/>
</dbReference>
<keyword evidence="4" id="KW-1185">Reference proteome</keyword>
<evidence type="ECO:0000313" key="3">
    <source>
        <dbReference type="EMBL" id="MBC3767520.1"/>
    </source>
</evidence>
<dbReference type="Pfam" id="PF08534">
    <property type="entry name" value="Redoxin"/>
    <property type="match status" value="1"/>
</dbReference>
<proteinExistence type="predicted"/>
<evidence type="ECO:0000259" key="2">
    <source>
        <dbReference type="PROSITE" id="PS51352"/>
    </source>
</evidence>
<accession>A0A8J6IY71</accession>
<reference evidence="3" key="1">
    <citation type="journal article" date="2018" name="Int. J. Syst. Evol. Microbiol.">
        <title>Neptunicella marina gen. nov., sp. nov., isolated from surface seawater.</title>
        <authorList>
            <person name="Liu X."/>
            <person name="Lai Q."/>
            <person name="Du Y."/>
            <person name="Zhang X."/>
            <person name="Liu Z."/>
            <person name="Sun F."/>
            <person name="Shao Z."/>
        </authorList>
    </citation>
    <scope>NUCLEOTIDE SEQUENCE</scope>
    <source>
        <strain evidence="3">S27-2</strain>
    </source>
</reference>
<dbReference type="CDD" id="cd02966">
    <property type="entry name" value="TlpA_like_family"/>
    <property type="match status" value="1"/>
</dbReference>
<dbReference type="EMBL" id="JACNEP010000019">
    <property type="protein sequence ID" value="MBC3767520.1"/>
    <property type="molecule type" value="Genomic_DNA"/>
</dbReference>
<dbReference type="GO" id="GO:0016491">
    <property type="term" value="F:oxidoreductase activity"/>
    <property type="evidence" value="ECO:0007669"/>
    <property type="project" value="InterPro"/>
</dbReference>
<reference evidence="3" key="2">
    <citation type="submission" date="2020-08" db="EMBL/GenBank/DDBJ databases">
        <authorList>
            <person name="Lai Q."/>
        </authorList>
    </citation>
    <scope>NUCLEOTIDE SEQUENCE</scope>
    <source>
        <strain evidence="3">S27-2</strain>
    </source>
</reference>
<dbReference type="Gene3D" id="3.40.30.10">
    <property type="entry name" value="Glutaredoxin"/>
    <property type="match status" value="1"/>
</dbReference>
<sequence>MIRAVVFLCVLLFQPVSFAQTATDFLLHSPNLPDKLSDLKGKVVYVDFWASWCAPCRLSFPWMEKMYQQHKDDGLIVIAINLDNDSEQAKKFLSSIQPSFAIEYDPDGDIAQQYKLTGMPSSYVIDKQGQIRFKHQGFFVNKQQAYEQELTTLLNEME</sequence>
<dbReference type="InterPro" id="IPR036249">
    <property type="entry name" value="Thioredoxin-like_sf"/>
</dbReference>
<dbReference type="InterPro" id="IPR013766">
    <property type="entry name" value="Thioredoxin_domain"/>
</dbReference>
<feature type="domain" description="Thioredoxin" evidence="2">
    <location>
        <begin position="16"/>
        <end position="158"/>
    </location>
</feature>
<name>A0A8J6IY71_9ALTE</name>
<dbReference type="InterPro" id="IPR013740">
    <property type="entry name" value="Redoxin"/>
</dbReference>
<dbReference type="SUPFAM" id="SSF52833">
    <property type="entry name" value="Thioredoxin-like"/>
    <property type="match status" value="1"/>
</dbReference>
<evidence type="ECO:0000256" key="1">
    <source>
        <dbReference type="SAM" id="SignalP"/>
    </source>
</evidence>
<comment type="caution">
    <text evidence="3">The sequence shown here is derived from an EMBL/GenBank/DDBJ whole genome shotgun (WGS) entry which is preliminary data.</text>
</comment>
<protein>
    <submittedName>
        <fullName evidence="3">TlpA family protein disulfide reductase</fullName>
    </submittedName>
</protein>
<dbReference type="Proteomes" id="UP000601768">
    <property type="component" value="Unassembled WGS sequence"/>
</dbReference>
<dbReference type="InterPro" id="IPR050553">
    <property type="entry name" value="Thioredoxin_ResA/DsbE_sf"/>
</dbReference>
<dbReference type="PROSITE" id="PS51352">
    <property type="entry name" value="THIOREDOXIN_2"/>
    <property type="match status" value="1"/>
</dbReference>
<keyword evidence="1" id="KW-0732">Signal</keyword>